<evidence type="ECO:0000313" key="3">
    <source>
        <dbReference type="Proteomes" id="UP001063166"/>
    </source>
</evidence>
<sequence>MTAHHTSISLLALRFSLAWPIMDQSALLLCRSAEELSQLVLFLDIANAPIDFESGRDVVARTSEMVFEDEDGQLTPRSSPQQLDIPDDFSGLLLRNTRVNDHSQHEDRRLTPRQCQTGRITKGMSQTKRGEVEIESNSNAMAIDEVNFMRDSFARGDLEINNLRDQCRLLPRRGKVSSRDDDSFGLSDVGEADGNWLTRLGIPF</sequence>
<reference evidence="2" key="1">
    <citation type="submission" date="2022-07" db="EMBL/GenBank/DDBJ databases">
        <title>The genome of Lyophyllum shimeji provides insight into the initial evolution of ectomycorrhizal fungal genome.</title>
        <authorList>
            <person name="Kobayashi Y."/>
            <person name="Shibata T."/>
            <person name="Hirakawa H."/>
            <person name="Shigenobu S."/>
            <person name="Nishiyama T."/>
            <person name="Yamada A."/>
            <person name="Hasebe M."/>
            <person name="Kawaguchi M."/>
        </authorList>
    </citation>
    <scope>NUCLEOTIDE SEQUENCE</scope>
    <source>
        <strain evidence="2">AT787</strain>
    </source>
</reference>
<dbReference type="Proteomes" id="UP001063166">
    <property type="component" value="Unassembled WGS sequence"/>
</dbReference>
<dbReference type="EMBL" id="BRPK01000018">
    <property type="protein sequence ID" value="GLB44693.1"/>
    <property type="molecule type" value="Genomic_DNA"/>
</dbReference>
<feature type="chain" id="PRO_5040179315" evidence="1">
    <location>
        <begin position="19"/>
        <end position="204"/>
    </location>
</feature>
<proteinExistence type="predicted"/>
<dbReference type="AlphaFoldDB" id="A0A9P3UTK0"/>
<keyword evidence="1" id="KW-0732">Signal</keyword>
<feature type="signal peptide" evidence="1">
    <location>
        <begin position="1"/>
        <end position="18"/>
    </location>
</feature>
<evidence type="ECO:0000256" key="1">
    <source>
        <dbReference type="SAM" id="SignalP"/>
    </source>
</evidence>
<name>A0A9P3UTK0_LYOSH</name>
<protein>
    <submittedName>
        <fullName evidence="2">Uncharacterized protein</fullName>
    </submittedName>
</protein>
<accession>A0A9P3UTK0</accession>
<keyword evidence="3" id="KW-1185">Reference proteome</keyword>
<gene>
    <name evidence="2" type="ORF">LshimejAT787_1800300</name>
</gene>
<evidence type="ECO:0000313" key="2">
    <source>
        <dbReference type="EMBL" id="GLB44693.1"/>
    </source>
</evidence>
<organism evidence="2 3">
    <name type="scientific">Lyophyllum shimeji</name>
    <name type="common">Hon-shimeji</name>
    <name type="synonym">Tricholoma shimeji</name>
    <dbReference type="NCBI Taxonomy" id="47721"/>
    <lineage>
        <taxon>Eukaryota</taxon>
        <taxon>Fungi</taxon>
        <taxon>Dikarya</taxon>
        <taxon>Basidiomycota</taxon>
        <taxon>Agaricomycotina</taxon>
        <taxon>Agaricomycetes</taxon>
        <taxon>Agaricomycetidae</taxon>
        <taxon>Agaricales</taxon>
        <taxon>Tricholomatineae</taxon>
        <taxon>Lyophyllaceae</taxon>
        <taxon>Lyophyllum</taxon>
    </lineage>
</organism>
<comment type="caution">
    <text evidence="2">The sequence shown here is derived from an EMBL/GenBank/DDBJ whole genome shotgun (WGS) entry which is preliminary data.</text>
</comment>